<keyword evidence="2" id="KW-1185">Reference proteome</keyword>
<accession>A0ABW0IY34</accession>
<evidence type="ECO:0000313" key="1">
    <source>
        <dbReference type="EMBL" id="MFC5423238.1"/>
    </source>
</evidence>
<dbReference type="RefSeq" id="WP_377801403.1">
    <property type="nucleotide sequence ID" value="NZ_JBHSLW010000067.1"/>
</dbReference>
<gene>
    <name evidence="1" type="ORF">ACFPOB_27205</name>
</gene>
<dbReference type="Proteomes" id="UP001596053">
    <property type="component" value="Unassembled WGS sequence"/>
</dbReference>
<protein>
    <submittedName>
        <fullName evidence="1">Uncharacterized protein</fullName>
    </submittedName>
</protein>
<name>A0ABW0IY34_9HYPH</name>
<reference evidence="2" key="1">
    <citation type="journal article" date="2019" name="Int. J. Syst. Evol. Microbiol.">
        <title>The Global Catalogue of Microorganisms (GCM) 10K type strain sequencing project: providing services to taxonomists for standard genome sequencing and annotation.</title>
        <authorList>
            <consortium name="The Broad Institute Genomics Platform"/>
            <consortium name="The Broad Institute Genome Sequencing Center for Infectious Disease"/>
            <person name="Wu L."/>
            <person name="Ma J."/>
        </authorList>
    </citation>
    <scope>NUCLEOTIDE SEQUENCE [LARGE SCALE GENOMIC DNA]</scope>
    <source>
        <strain evidence="2">NCAIM B.01391</strain>
    </source>
</reference>
<dbReference type="EMBL" id="JBHSLW010000067">
    <property type="protein sequence ID" value="MFC5423238.1"/>
    <property type="molecule type" value="Genomic_DNA"/>
</dbReference>
<proteinExistence type="predicted"/>
<organism evidence="1 2">
    <name type="scientific">Bosea eneae</name>
    <dbReference type="NCBI Taxonomy" id="151454"/>
    <lineage>
        <taxon>Bacteria</taxon>
        <taxon>Pseudomonadati</taxon>
        <taxon>Pseudomonadota</taxon>
        <taxon>Alphaproteobacteria</taxon>
        <taxon>Hyphomicrobiales</taxon>
        <taxon>Boseaceae</taxon>
        <taxon>Bosea</taxon>
    </lineage>
</organism>
<comment type="caution">
    <text evidence="1">The sequence shown here is derived from an EMBL/GenBank/DDBJ whole genome shotgun (WGS) entry which is preliminary data.</text>
</comment>
<sequence>MSDKHRAQLHARMGAFGIKMRTIESDQRMIEVACIMFQVEAGTVDEVWRASVALGRKERSRRARAARSDKSIAHHYTTVDWAAEARRRDVVESGLDLDAEREERIMLAKVRASTKHLPPTDERRTAVDAFLRRSTWAEATDHR</sequence>
<evidence type="ECO:0000313" key="2">
    <source>
        <dbReference type="Proteomes" id="UP001596053"/>
    </source>
</evidence>